<dbReference type="InterPro" id="IPR027417">
    <property type="entry name" value="P-loop_NTPase"/>
</dbReference>
<feature type="domain" description="AAA" evidence="1">
    <location>
        <begin position="9"/>
        <end position="141"/>
    </location>
</feature>
<dbReference type="AlphaFoldDB" id="A0A921IWA6"/>
<accession>A0A921IWA6</accession>
<feature type="domain" description="DUF4143" evidence="2">
    <location>
        <begin position="196"/>
        <end position="338"/>
    </location>
</feature>
<dbReference type="InterPro" id="IPR041682">
    <property type="entry name" value="AAA_14"/>
</dbReference>
<keyword evidence="3" id="KW-0067">ATP-binding</keyword>
<organism evidence="3 4">
    <name type="scientific">Enorma phocaeensis</name>
    <dbReference type="NCBI Taxonomy" id="1871019"/>
    <lineage>
        <taxon>Bacteria</taxon>
        <taxon>Bacillati</taxon>
        <taxon>Actinomycetota</taxon>
        <taxon>Coriobacteriia</taxon>
        <taxon>Coriobacteriales</taxon>
        <taxon>Coriobacteriaceae</taxon>
        <taxon>Enorma</taxon>
    </lineage>
</organism>
<protein>
    <submittedName>
        <fullName evidence="3">ATP-binding protein</fullName>
    </submittedName>
</protein>
<comment type="caution">
    <text evidence="3">The sequence shown here is derived from an EMBL/GenBank/DDBJ whole genome shotgun (WGS) entry which is preliminary data.</text>
</comment>
<name>A0A921IWA6_9ACTN</name>
<dbReference type="InterPro" id="IPR025420">
    <property type="entry name" value="DUF4143"/>
</dbReference>
<dbReference type="Pfam" id="PF13635">
    <property type="entry name" value="DUF4143"/>
    <property type="match status" value="1"/>
</dbReference>
<evidence type="ECO:0000259" key="1">
    <source>
        <dbReference type="Pfam" id="PF13173"/>
    </source>
</evidence>
<dbReference type="PANTHER" id="PTHR33295:SF20">
    <property type="entry name" value="ATPASE"/>
    <property type="match status" value="1"/>
</dbReference>
<dbReference type="Proteomes" id="UP000753256">
    <property type="component" value="Unassembled WGS sequence"/>
</dbReference>
<reference evidence="3" key="2">
    <citation type="submission" date="2021-09" db="EMBL/GenBank/DDBJ databases">
        <authorList>
            <person name="Gilroy R."/>
        </authorList>
    </citation>
    <scope>NUCLEOTIDE SEQUENCE</scope>
    <source>
        <strain evidence="3">ChiHjej13B12-9602</strain>
    </source>
</reference>
<gene>
    <name evidence="3" type="ORF">K8V70_08995</name>
</gene>
<keyword evidence="3" id="KW-0547">Nucleotide-binding</keyword>
<dbReference type="Pfam" id="PF13173">
    <property type="entry name" value="AAA_14"/>
    <property type="match status" value="1"/>
</dbReference>
<evidence type="ECO:0000259" key="2">
    <source>
        <dbReference type="Pfam" id="PF13635"/>
    </source>
</evidence>
<dbReference type="EMBL" id="DYUZ01000031">
    <property type="protein sequence ID" value="HJG37975.1"/>
    <property type="molecule type" value="Genomic_DNA"/>
</dbReference>
<evidence type="ECO:0000313" key="3">
    <source>
        <dbReference type="EMBL" id="HJG37975.1"/>
    </source>
</evidence>
<dbReference type="GO" id="GO:0005524">
    <property type="term" value="F:ATP binding"/>
    <property type="evidence" value="ECO:0007669"/>
    <property type="project" value="UniProtKB-KW"/>
</dbReference>
<dbReference type="SUPFAM" id="SSF52540">
    <property type="entry name" value="P-loop containing nucleoside triphosphate hydrolases"/>
    <property type="match status" value="1"/>
</dbReference>
<dbReference type="PANTHER" id="PTHR33295">
    <property type="entry name" value="ATPASE"/>
    <property type="match status" value="1"/>
</dbReference>
<sequence>MLDAHRGTNDIKVITGVRRCGKSSLMRNLVERMTRELGEGNVFYRRMDTFGVPLNPTAEWLQGELLAALERADSARPVAVLLDEIQDIPDWEKVVRRLHALERADVYLTGSNAHVLSSDLATLLGGRYVELHVMPLSFTEFEAFWNEAGMPATGVEDLFAEYVRYGGMPAQFDLPERDEERMGSLLDGIHDTIVLNDVAMHAGIGDMDLLAKLVRFVFSTSGSLFSTRSVVNALASAGRRTTSDTVDNYLRALEASYVLSGCAQAGLAGKQVLRPLRKFYPVDTGLRNLMTRFSPENYGAQLECVAYNELVRRGYDVAVGALRAGEVDFVASCRVGKLYVQVSETIADERTFERELRPLEALPDSFPKLVLTLDHYRTGTTETGVQVVNLIDWLRED</sequence>
<reference evidence="3" key="1">
    <citation type="journal article" date="2021" name="PeerJ">
        <title>Extensive microbial diversity within the chicken gut microbiome revealed by metagenomics and culture.</title>
        <authorList>
            <person name="Gilroy R."/>
            <person name="Ravi A."/>
            <person name="Getino M."/>
            <person name="Pursley I."/>
            <person name="Horton D.L."/>
            <person name="Alikhan N.F."/>
            <person name="Baker D."/>
            <person name="Gharbi K."/>
            <person name="Hall N."/>
            <person name="Watson M."/>
            <person name="Adriaenssens E.M."/>
            <person name="Foster-Nyarko E."/>
            <person name="Jarju S."/>
            <person name="Secka A."/>
            <person name="Antonio M."/>
            <person name="Oren A."/>
            <person name="Chaudhuri R.R."/>
            <person name="La Ragione R."/>
            <person name="Hildebrand F."/>
            <person name="Pallen M.J."/>
        </authorList>
    </citation>
    <scope>NUCLEOTIDE SEQUENCE</scope>
    <source>
        <strain evidence="3">ChiHjej13B12-9602</strain>
    </source>
</reference>
<proteinExistence type="predicted"/>
<evidence type="ECO:0000313" key="4">
    <source>
        <dbReference type="Proteomes" id="UP000753256"/>
    </source>
</evidence>